<dbReference type="PANTHER" id="PTHR46015:SF1">
    <property type="entry name" value="HOMOCYSTEINE S-METHYLTRANSFERASE-LIKE ISOFORM 1"/>
    <property type="match status" value="1"/>
</dbReference>
<dbReference type="SUPFAM" id="SSF82282">
    <property type="entry name" value="Homocysteine S-methyltransferase"/>
    <property type="match status" value="1"/>
</dbReference>
<proteinExistence type="predicted"/>
<dbReference type="PANTHER" id="PTHR46015">
    <property type="entry name" value="ZGC:172121"/>
    <property type="match status" value="1"/>
</dbReference>
<dbReference type="InterPro" id="IPR003726">
    <property type="entry name" value="HCY_dom"/>
</dbReference>
<dbReference type="GO" id="GO:0032259">
    <property type="term" value="P:methylation"/>
    <property type="evidence" value="ECO:0007669"/>
    <property type="project" value="UniProtKB-KW"/>
</dbReference>
<feature type="domain" description="Hcy-binding" evidence="6">
    <location>
        <begin position="1"/>
        <end position="153"/>
    </location>
</feature>
<dbReference type="Proteomes" id="UP000559256">
    <property type="component" value="Unassembled WGS sequence"/>
</dbReference>
<dbReference type="GO" id="GO:0008898">
    <property type="term" value="F:S-adenosylmethionine-homocysteine S-methyltransferase activity"/>
    <property type="evidence" value="ECO:0007669"/>
    <property type="project" value="TreeGrafter"/>
</dbReference>
<dbReference type="InterPro" id="IPR036589">
    <property type="entry name" value="HCY_dom_sf"/>
</dbReference>
<comment type="cofactor">
    <cofactor evidence="5">
        <name>Zn(2+)</name>
        <dbReference type="ChEBI" id="CHEBI:29105"/>
    </cofactor>
</comment>
<dbReference type="AlphaFoldDB" id="A0A8H5C9M8"/>
<dbReference type="EMBL" id="JAACJM010000212">
    <property type="protein sequence ID" value="KAF5337669.1"/>
    <property type="molecule type" value="Genomic_DNA"/>
</dbReference>
<evidence type="ECO:0000313" key="8">
    <source>
        <dbReference type="Proteomes" id="UP000559256"/>
    </source>
</evidence>
<organism evidence="7 8">
    <name type="scientific">Tetrapyrgos nigripes</name>
    <dbReference type="NCBI Taxonomy" id="182062"/>
    <lineage>
        <taxon>Eukaryota</taxon>
        <taxon>Fungi</taxon>
        <taxon>Dikarya</taxon>
        <taxon>Basidiomycota</taxon>
        <taxon>Agaricomycotina</taxon>
        <taxon>Agaricomycetes</taxon>
        <taxon>Agaricomycetidae</taxon>
        <taxon>Agaricales</taxon>
        <taxon>Marasmiineae</taxon>
        <taxon>Marasmiaceae</taxon>
        <taxon>Tetrapyrgos</taxon>
    </lineage>
</organism>
<keyword evidence="3 5" id="KW-0479">Metal-binding</keyword>
<keyword evidence="2 5" id="KW-0808">Transferase</keyword>
<gene>
    <name evidence="7" type="ORF">D9758_013028</name>
</gene>
<reference evidence="7 8" key="1">
    <citation type="journal article" date="2020" name="ISME J.">
        <title>Uncovering the hidden diversity of litter-decomposition mechanisms in mushroom-forming fungi.</title>
        <authorList>
            <person name="Floudas D."/>
            <person name="Bentzer J."/>
            <person name="Ahren D."/>
            <person name="Johansson T."/>
            <person name="Persson P."/>
            <person name="Tunlid A."/>
        </authorList>
    </citation>
    <scope>NUCLEOTIDE SEQUENCE [LARGE SCALE GENOMIC DNA]</scope>
    <source>
        <strain evidence="7 8">CBS 291.85</strain>
    </source>
</reference>
<evidence type="ECO:0000256" key="2">
    <source>
        <dbReference type="ARBA" id="ARBA00022679"/>
    </source>
</evidence>
<dbReference type="Pfam" id="PF02574">
    <property type="entry name" value="S-methyl_trans"/>
    <property type="match status" value="1"/>
</dbReference>
<dbReference type="InterPro" id="IPR051486">
    <property type="entry name" value="Hcy_S-methyltransferase"/>
</dbReference>
<dbReference type="Gene3D" id="3.20.20.330">
    <property type="entry name" value="Homocysteine-binding-like domain"/>
    <property type="match status" value="1"/>
</dbReference>
<accession>A0A8H5C9M8</accession>
<evidence type="ECO:0000256" key="4">
    <source>
        <dbReference type="ARBA" id="ARBA00022833"/>
    </source>
</evidence>
<evidence type="ECO:0000256" key="1">
    <source>
        <dbReference type="ARBA" id="ARBA00022603"/>
    </source>
</evidence>
<dbReference type="PROSITE" id="PS50970">
    <property type="entry name" value="HCY"/>
    <property type="match status" value="1"/>
</dbReference>
<evidence type="ECO:0000313" key="7">
    <source>
        <dbReference type="EMBL" id="KAF5337669.1"/>
    </source>
</evidence>
<keyword evidence="1 5" id="KW-0489">Methyltransferase</keyword>
<feature type="binding site" evidence="5">
    <location>
        <position position="139"/>
    </location>
    <ligand>
        <name>Zn(2+)</name>
        <dbReference type="ChEBI" id="CHEBI:29105"/>
    </ligand>
</feature>
<keyword evidence="8" id="KW-1185">Reference proteome</keyword>
<dbReference type="GO" id="GO:0033528">
    <property type="term" value="P:S-methylmethionine cycle"/>
    <property type="evidence" value="ECO:0007669"/>
    <property type="project" value="TreeGrafter"/>
</dbReference>
<protein>
    <recommendedName>
        <fullName evidence="6">Hcy-binding domain-containing protein</fullName>
    </recommendedName>
</protein>
<dbReference type="GO" id="GO:0046872">
    <property type="term" value="F:metal ion binding"/>
    <property type="evidence" value="ECO:0007669"/>
    <property type="project" value="UniProtKB-KW"/>
</dbReference>
<evidence type="ECO:0000256" key="5">
    <source>
        <dbReference type="PROSITE-ProRule" id="PRU00333"/>
    </source>
</evidence>
<keyword evidence="4 5" id="KW-0862">Zinc</keyword>
<name>A0A8H5C9M8_9AGAR</name>
<dbReference type="GO" id="GO:0009086">
    <property type="term" value="P:methionine biosynthetic process"/>
    <property type="evidence" value="ECO:0007669"/>
    <property type="project" value="TreeGrafter"/>
</dbReference>
<sequence>MQVKPWWISMVFPDGKFPQRARDGSGVGVSDVVKAVLAESSPVPHALGINCTSIEHIPALVLEMNEVVKGTCSALDDKDGRRPWLVVYPNGGDVYDPVTQTWKVANGDEETKAEAWSREVGAIVSTAGAWGGFILGGCCRTTFSHIQALSKIVKSV</sequence>
<evidence type="ECO:0000256" key="3">
    <source>
        <dbReference type="ARBA" id="ARBA00022723"/>
    </source>
</evidence>
<dbReference type="OrthoDB" id="261426at2759"/>
<feature type="binding site" evidence="5">
    <location>
        <position position="51"/>
    </location>
    <ligand>
        <name>Zn(2+)</name>
        <dbReference type="ChEBI" id="CHEBI:29105"/>
    </ligand>
</feature>
<feature type="binding site" evidence="5">
    <location>
        <position position="138"/>
    </location>
    <ligand>
        <name>Zn(2+)</name>
        <dbReference type="ChEBI" id="CHEBI:29105"/>
    </ligand>
</feature>
<evidence type="ECO:0000259" key="6">
    <source>
        <dbReference type="PROSITE" id="PS50970"/>
    </source>
</evidence>
<comment type="caution">
    <text evidence="7">The sequence shown here is derived from an EMBL/GenBank/DDBJ whole genome shotgun (WGS) entry which is preliminary data.</text>
</comment>